<dbReference type="PRINTS" id="PR00633">
    <property type="entry name" value="RCCNDNSATION"/>
</dbReference>
<dbReference type="InterPro" id="IPR007110">
    <property type="entry name" value="Ig-like_dom"/>
</dbReference>
<feature type="domain" description="LTD" evidence="3">
    <location>
        <begin position="240"/>
        <end position="369"/>
    </location>
</feature>
<dbReference type="SUPFAM" id="SSF50985">
    <property type="entry name" value="RCC1/BLIP-II"/>
    <property type="match status" value="1"/>
</dbReference>
<evidence type="ECO:0000259" key="2">
    <source>
        <dbReference type="PROSITE" id="PS50835"/>
    </source>
</evidence>
<dbReference type="EMBL" id="BOOQ01000003">
    <property type="protein sequence ID" value="GII44388.1"/>
    <property type="molecule type" value="Genomic_DNA"/>
</dbReference>
<feature type="domain" description="Ig-like" evidence="2">
    <location>
        <begin position="165"/>
        <end position="245"/>
    </location>
</feature>
<dbReference type="Gene3D" id="2.60.40.2700">
    <property type="match status" value="1"/>
</dbReference>
<dbReference type="PANTHER" id="PTHR22870">
    <property type="entry name" value="REGULATOR OF CHROMOSOME CONDENSATION"/>
    <property type="match status" value="1"/>
</dbReference>
<evidence type="ECO:0000256" key="1">
    <source>
        <dbReference type="ARBA" id="ARBA00022737"/>
    </source>
</evidence>
<dbReference type="InterPro" id="IPR000408">
    <property type="entry name" value="Reg_chr_condens"/>
</dbReference>
<dbReference type="PROSITE" id="PS50012">
    <property type="entry name" value="RCC1_3"/>
    <property type="match status" value="2"/>
</dbReference>
<dbReference type="SUPFAM" id="SSF74853">
    <property type="entry name" value="Lamin A/C globular tail domain"/>
    <property type="match status" value="1"/>
</dbReference>
<dbReference type="Pfam" id="PF00932">
    <property type="entry name" value="LTD"/>
    <property type="match status" value="1"/>
</dbReference>
<organism evidence="4 5">
    <name type="scientific">Planotetraspora silvatica</name>
    <dbReference type="NCBI Taxonomy" id="234614"/>
    <lineage>
        <taxon>Bacteria</taxon>
        <taxon>Bacillati</taxon>
        <taxon>Actinomycetota</taxon>
        <taxon>Actinomycetes</taxon>
        <taxon>Streptosporangiales</taxon>
        <taxon>Streptosporangiaceae</taxon>
        <taxon>Planotetraspora</taxon>
    </lineage>
</organism>
<dbReference type="InterPro" id="IPR036415">
    <property type="entry name" value="Lamin_tail_dom_sf"/>
</dbReference>
<evidence type="ECO:0000259" key="3">
    <source>
        <dbReference type="PROSITE" id="PS51841"/>
    </source>
</evidence>
<dbReference type="PROSITE" id="PS50835">
    <property type="entry name" value="IG_LIKE"/>
    <property type="match status" value="1"/>
</dbReference>
<dbReference type="InterPro" id="IPR001322">
    <property type="entry name" value="Lamin_tail_dom"/>
</dbReference>
<accession>A0A8J3XPW4</accession>
<dbReference type="PANTHER" id="PTHR22870:SF408">
    <property type="entry name" value="OS09G0560450 PROTEIN"/>
    <property type="match status" value="1"/>
</dbReference>
<dbReference type="Pfam" id="PF00415">
    <property type="entry name" value="RCC1"/>
    <property type="match status" value="2"/>
</dbReference>
<evidence type="ECO:0008006" key="6">
    <source>
        <dbReference type="Google" id="ProtNLM"/>
    </source>
</evidence>
<keyword evidence="5" id="KW-1185">Reference proteome</keyword>
<keyword evidence="1" id="KW-0677">Repeat</keyword>
<evidence type="ECO:0000313" key="4">
    <source>
        <dbReference type="EMBL" id="GII44388.1"/>
    </source>
</evidence>
<dbReference type="Proteomes" id="UP000644610">
    <property type="component" value="Unassembled WGS sequence"/>
</dbReference>
<dbReference type="InterPro" id="IPR009091">
    <property type="entry name" value="RCC1/BLIP-II"/>
</dbReference>
<reference evidence="4" key="1">
    <citation type="submission" date="2021-01" db="EMBL/GenBank/DDBJ databases">
        <title>Whole genome shotgun sequence of Planotetraspora silvatica NBRC 100141.</title>
        <authorList>
            <person name="Komaki H."/>
            <person name="Tamura T."/>
        </authorList>
    </citation>
    <scope>NUCLEOTIDE SEQUENCE</scope>
    <source>
        <strain evidence="4">NBRC 100141</strain>
    </source>
</reference>
<name>A0A8J3XPW4_9ACTN</name>
<proteinExistence type="predicted"/>
<dbReference type="InterPro" id="IPR051210">
    <property type="entry name" value="Ub_ligase/GEF_domain"/>
</dbReference>
<gene>
    <name evidence="4" type="ORF">Psi02_08120</name>
</gene>
<sequence>MTGLMAEASLGSVSAKSAGGRSRGWGRRGARVRTAAVGAVLAVSAAGVAASGPAAAASGDTSGVYAWGNNVWGQLGNGSIDDDPYDPYDPAAVPELSQVTQVSAGEGHNLAVRADGTVWAWGDNDFGQLGDGTTIDRHTPVIVRGLSSVTQVSSGTFHTLARVGPPVLTARATIGGTRIVGDKLICKAAFLGAVSVKYSWLRDGAAISGATAATYTQVAADGGHKLTCKVSGSNGKGTTSTSAITSVTASPIQISKIYYDAPGTDTSANTSVNGEYVQIKNVATSAKSLTGWTLHDKAISTYTFGTFTLGAGKTVTVRTGKGTNTSTTRYWGRTSAVWNNDTDAAYLRNPAKTLIDYCSYDSTKVDYKTC</sequence>
<dbReference type="PROSITE" id="PS51841">
    <property type="entry name" value="LTD"/>
    <property type="match status" value="1"/>
</dbReference>
<evidence type="ECO:0000313" key="5">
    <source>
        <dbReference type="Proteomes" id="UP000644610"/>
    </source>
</evidence>
<protein>
    <recommendedName>
        <fullName evidence="6">LTD domain-containing protein</fullName>
    </recommendedName>
</protein>
<dbReference type="Gene3D" id="2.130.10.30">
    <property type="entry name" value="Regulator of chromosome condensation 1/beta-lactamase-inhibitor protein II"/>
    <property type="match status" value="1"/>
</dbReference>
<dbReference type="AlphaFoldDB" id="A0A8J3XPW4"/>
<comment type="caution">
    <text evidence="4">The sequence shown here is derived from an EMBL/GenBank/DDBJ whole genome shotgun (WGS) entry which is preliminary data.</text>
</comment>
<dbReference type="Gene3D" id="2.60.40.1260">
    <property type="entry name" value="Lamin Tail domain"/>
    <property type="match status" value="1"/>
</dbReference>